<evidence type="ECO:0000256" key="7">
    <source>
        <dbReference type="ARBA" id="ARBA00022679"/>
    </source>
</evidence>
<dbReference type="RefSeq" id="WP_067170916.1">
    <property type="nucleotide sequence ID" value="NZ_LFZK01000002.1"/>
</dbReference>
<dbReference type="FunFam" id="3.40.50.1260:FF:000001">
    <property type="entry name" value="Phosphoglycerate kinase"/>
    <property type="match status" value="1"/>
</dbReference>
<proteinExistence type="inferred from homology"/>
<comment type="subcellular location">
    <subcellularLocation>
        <location evidence="2 11">Cytoplasm</location>
    </subcellularLocation>
</comment>
<keyword evidence="7 11" id="KW-0808">Transferase</keyword>
<dbReference type="Proteomes" id="UP000243416">
    <property type="component" value="Unassembled WGS sequence"/>
</dbReference>
<feature type="binding site" evidence="12">
    <location>
        <position position="147"/>
    </location>
    <ligand>
        <name>(2R)-3-phosphoglycerate</name>
        <dbReference type="ChEBI" id="CHEBI:58272"/>
    </ligand>
</feature>
<keyword evidence="6 11" id="KW-0963">Cytoplasm</keyword>
<comment type="similarity">
    <text evidence="3 11 14">Belongs to the phosphoglycerate kinase family.</text>
</comment>
<dbReference type="GO" id="GO:0005524">
    <property type="term" value="F:ATP binding"/>
    <property type="evidence" value="ECO:0007669"/>
    <property type="project" value="UniProtKB-KW"/>
</dbReference>
<evidence type="ECO:0000313" key="16">
    <source>
        <dbReference type="Proteomes" id="UP000243416"/>
    </source>
</evidence>
<dbReference type="GO" id="GO:0006094">
    <property type="term" value="P:gluconeogenesis"/>
    <property type="evidence" value="ECO:0007669"/>
    <property type="project" value="TreeGrafter"/>
</dbReference>
<comment type="pathway">
    <text evidence="11">Carbohydrate degradation; glycolysis; pyruvate from D-glyceraldehyde 3-phosphate: step 2/5.</text>
</comment>
<dbReference type="PANTHER" id="PTHR11406:SF23">
    <property type="entry name" value="PHOSPHOGLYCERATE KINASE 1, CHLOROPLASTIC-RELATED"/>
    <property type="match status" value="1"/>
</dbReference>
<evidence type="ECO:0000256" key="8">
    <source>
        <dbReference type="ARBA" id="ARBA00022741"/>
    </source>
</evidence>
<dbReference type="Gene3D" id="3.40.50.1260">
    <property type="entry name" value="Phosphoglycerate kinase, N-terminal domain"/>
    <property type="match status" value="2"/>
</dbReference>
<feature type="binding site" evidence="11 12">
    <location>
        <begin position="21"/>
        <end position="23"/>
    </location>
    <ligand>
        <name>substrate</name>
    </ligand>
</feature>
<dbReference type="InterPro" id="IPR001576">
    <property type="entry name" value="Phosphoglycerate_kinase"/>
</dbReference>
<evidence type="ECO:0000256" key="4">
    <source>
        <dbReference type="ARBA" id="ARBA00011245"/>
    </source>
</evidence>
<keyword evidence="11" id="KW-0324">Glycolysis</keyword>
<dbReference type="UniPathway" id="UPA00109">
    <property type="reaction ID" value="UER00185"/>
</dbReference>
<dbReference type="SUPFAM" id="SSF53748">
    <property type="entry name" value="Phosphoglycerate kinase"/>
    <property type="match status" value="1"/>
</dbReference>
<dbReference type="PIRSF" id="PIRSF000724">
    <property type="entry name" value="Pgk"/>
    <property type="match status" value="1"/>
</dbReference>
<dbReference type="PANTHER" id="PTHR11406">
    <property type="entry name" value="PHOSPHOGLYCERATE KINASE"/>
    <property type="match status" value="1"/>
</dbReference>
<keyword evidence="9 11" id="KW-0418">Kinase</keyword>
<dbReference type="Pfam" id="PF00162">
    <property type="entry name" value="PGK"/>
    <property type="match status" value="1"/>
</dbReference>
<keyword evidence="10 11" id="KW-0067">ATP-binding</keyword>
<name>A0A656Z7D6_9PROT</name>
<evidence type="ECO:0000256" key="2">
    <source>
        <dbReference type="ARBA" id="ARBA00004496"/>
    </source>
</evidence>
<comment type="subunit">
    <text evidence="4 11">Monomer.</text>
</comment>
<dbReference type="GO" id="GO:0006096">
    <property type="term" value="P:glycolytic process"/>
    <property type="evidence" value="ECO:0007669"/>
    <property type="project" value="UniProtKB-UniRule"/>
</dbReference>
<sequence length="388" mass="40593">MKFTRLSELDLRNKRVFIRADLNVPQDDAGNITEDTRIRASVPAIAMALQGGAAVMVTSHLGRPTEGEPKPEDSLAPIARRLGELLGRNVRLLQNWVDGVEVRPGEVVLLENCRVNKGEKKNDDALAQKMARLCDIYVNDAFGTAHRAEATTHGIAKYAPVVCAGPLLAAELDALGRALGAPARPLVAIVAGAKVSTKLTILEALSAKVDQLIVGGGIANTFLLAAGHKIGKSLAEADLVDAARAVMAKVNVPLPSDVVCAKEFAATAVATIKPIAEVEDDDMILDVGPETARKLAELARAAGTIVWNGPIGVFEFDQFGHGTETLARAIAASGAFSIAGGGDTLAAIAKYGITRNIGYISTGGGAFLEFLEGKTLPAVEILERRAGG</sequence>
<dbReference type="InterPro" id="IPR015911">
    <property type="entry name" value="Phosphoglycerate_kinase_CS"/>
</dbReference>
<feature type="binding site" evidence="11 12">
    <location>
        <begin position="60"/>
        <end position="63"/>
    </location>
    <ligand>
        <name>substrate</name>
    </ligand>
</feature>
<dbReference type="FunFam" id="3.40.50.1260:FF:000002">
    <property type="entry name" value="Phosphoglycerate kinase"/>
    <property type="match status" value="1"/>
</dbReference>
<evidence type="ECO:0000256" key="13">
    <source>
        <dbReference type="PIRSR" id="PIRSR000724-2"/>
    </source>
</evidence>
<dbReference type="OrthoDB" id="9808460at2"/>
<comment type="caution">
    <text evidence="15">The sequence shown here is derived from an EMBL/GenBank/DDBJ whole genome shotgun (WGS) entry which is preliminary data.</text>
</comment>
<organism evidence="15 16">
    <name type="scientific">Sterolibacterium denitrificans</name>
    <dbReference type="NCBI Taxonomy" id="157592"/>
    <lineage>
        <taxon>Bacteria</taxon>
        <taxon>Pseudomonadati</taxon>
        <taxon>Pseudomonadota</taxon>
        <taxon>Betaproteobacteria</taxon>
        <taxon>Nitrosomonadales</taxon>
        <taxon>Sterolibacteriaceae</taxon>
        <taxon>Sterolibacterium</taxon>
    </lineage>
</organism>
<dbReference type="EMBL" id="LFZK01000002">
    <property type="protein sequence ID" value="KYC28932.1"/>
    <property type="molecule type" value="Genomic_DNA"/>
</dbReference>
<reference evidence="15 16" key="1">
    <citation type="journal article" date="2016" name="ISME J.">
        <title>Integrated multi-omics analyses reveal the biochemical mechanisms and phylogenetic relevance of anaerobic androgen biodegradation in the environment.</title>
        <authorList>
            <person name="Yang F.C."/>
            <person name="Chen Y.L."/>
            <person name="Tang S.L."/>
            <person name="Yu C.P."/>
            <person name="Wang P.H."/>
            <person name="Ismail W."/>
            <person name="Wang C.H."/>
            <person name="Ding J.Y."/>
            <person name="Yang C.Y."/>
            <person name="Yang C.Y."/>
            <person name="Chiang Y.R."/>
        </authorList>
    </citation>
    <scope>NUCLEOTIDE SEQUENCE [LARGE SCALE GENOMIC DNA]</scope>
    <source>
        <strain evidence="15 16">DSM 13999</strain>
    </source>
</reference>
<dbReference type="HAMAP" id="MF_00145">
    <property type="entry name" value="Phosphoglyc_kinase"/>
    <property type="match status" value="1"/>
</dbReference>
<feature type="binding site" evidence="12">
    <location>
        <position position="114"/>
    </location>
    <ligand>
        <name>(2R)-3-phosphoglycerate</name>
        <dbReference type="ChEBI" id="CHEBI:58272"/>
    </ligand>
</feature>
<keyword evidence="16" id="KW-1185">Reference proteome</keyword>
<dbReference type="GO" id="GO:0004618">
    <property type="term" value="F:phosphoglycerate kinase activity"/>
    <property type="evidence" value="ECO:0007669"/>
    <property type="project" value="UniProtKB-UniRule"/>
</dbReference>
<feature type="binding site" evidence="11">
    <location>
        <position position="114"/>
    </location>
    <ligand>
        <name>substrate</name>
    </ligand>
</feature>
<evidence type="ECO:0000256" key="9">
    <source>
        <dbReference type="ARBA" id="ARBA00022777"/>
    </source>
</evidence>
<dbReference type="PROSITE" id="PS00111">
    <property type="entry name" value="PGLYCERATE_KINASE"/>
    <property type="match status" value="1"/>
</dbReference>
<dbReference type="PRINTS" id="PR00477">
    <property type="entry name" value="PHGLYCKINASE"/>
</dbReference>
<evidence type="ECO:0000256" key="5">
    <source>
        <dbReference type="ARBA" id="ARBA00013061"/>
    </source>
</evidence>
<comment type="caution">
    <text evidence="11">Lacks conserved residue(s) required for the propagation of feature annotation.</text>
</comment>
<gene>
    <name evidence="11" type="primary">pgk</name>
    <name evidence="15" type="ORF">ACY05_03510</name>
</gene>
<evidence type="ECO:0000256" key="3">
    <source>
        <dbReference type="ARBA" id="ARBA00008982"/>
    </source>
</evidence>
<feature type="binding site" evidence="11 13">
    <location>
        <begin position="341"/>
        <end position="344"/>
    </location>
    <ligand>
        <name>ATP</name>
        <dbReference type="ChEBI" id="CHEBI:30616"/>
    </ligand>
</feature>
<comment type="catalytic activity">
    <reaction evidence="1 11 14">
        <text>(2R)-3-phosphoglycerate + ATP = (2R)-3-phospho-glyceroyl phosphate + ADP</text>
        <dbReference type="Rhea" id="RHEA:14801"/>
        <dbReference type="ChEBI" id="CHEBI:30616"/>
        <dbReference type="ChEBI" id="CHEBI:57604"/>
        <dbReference type="ChEBI" id="CHEBI:58272"/>
        <dbReference type="ChEBI" id="CHEBI:456216"/>
        <dbReference type="EC" id="2.7.2.3"/>
    </reaction>
</comment>
<evidence type="ECO:0000256" key="14">
    <source>
        <dbReference type="RuleBase" id="RU000532"/>
    </source>
</evidence>
<evidence type="ECO:0000256" key="12">
    <source>
        <dbReference type="PIRSR" id="PIRSR000724-1"/>
    </source>
</evidence>
<feature type="binding site" evidence="11 13">
    <location>
        <position position="198"/>
    </location>
    <ligand>
        <name>ATP</name>
        <dbReference type="ChEBI" id="CHEBI:30616"/>
    </ligand>
</feature>
<accession>A0A656Z7D6</accession>
<evidence type="ECO:0000256" key="10">
    <source>
        <dbReference type="ARBA" id="ARBA00022840"/>
    </source>
</evidence>
<evidence type="ECO:0000313" key="15">
    <source>
        <dbReference type="EMBL" id="KYC28932.1"/>
    </source>
</evidence>
<dbReference type="EC" id="2.7.2.3" evidence="5 11"/>
<dbReference type="InterPro" id="IPR015824">
    <property type="entry name" value="Phosphoglycerate_kinase_N"/>
</dbReference>
<feature type="binding site" evidence="11">
    <location>
        <position position="37"/>
    </location>
    <ligand>
        <name>substrate</name>
    </ligand>
</feature>
<evidence type="ECO:0000256" key="11">
    <source>
        <dbReference type="HAMAP-Rule" id="MF_00145"/>
    </source>
</evidence>
<dbReference type="GO" id="GO:0043531">
    <property type="term" value="F:ADP binding"/>
    <property type="evidence" value="ECO:0007669"/>
    <property type="project" value="TreeGrafter"/>
</dbReference>
<keyword evidence="8 11" id="KW-0547">Nucleotide-binding</keyword>
<protein>
    <recommendedName>
        <fullName evidence="5 11">Phosphoglycerate kinase</fullName>
        <ecNumber evidence="5 11">2.7.2.3</ecNumber>
    </recommendedName>
</protein>
<evidence type="ECO:0000256" key="1">
    <source>
        <dbReference type="ARBA" id="ARBA00000642"/>
    </source>
</evidence>
<evidence type="ECO:0000256" key="6">
    <source>
        <dbReference type="ARBA" id="ARBA00022490"/>
    </source>
</evidence>
<feature type="binding site" evidence="12">
    <location>
        <position position="37"/>
    </location>
    <ligand>
        <name>(2R)-3-phosphoglycerate</name>
        <dbReference type="ChEBI" id="CHEBI:58272"/>
    </ligand>
</feature>
<feature type="binding site" evidence="11">
    <location>
        <position position="147"/>
    </location>
    <ligand>
        <name>substrate</name>
    </ligand>
</feature>
<dbReference type="GO" id="GO:0005829">
    <property type="term" value="C:cytosol"/>
    <property type="evidence" value="ECO:0007669"/>
    <property type="project" value="TreeGrafter"/>
</dbReference>
<feature type="binding site" evidence="11 13">
    <location>
        <position position="315"/>
    </location>
    <ligand>
        <name>ATP</name>
        <dbReference type="ChEBI" id="CHEBI:30616"/>
    </ligand>
</feature>
<dbReference type="InterPro" id="IPR036043">
    <property type="entry name" value="Phosphoglycerate_kinase_sf"/>
</dbReference>
<dbReference type="AlphaFoldDB" id="A0A656Z7D6"/>